<feature type="domain" description="Cytochrome c" evidence="6">
    <location>
        <begin position="73"/>
        <end position="163"/>
    </location>
</feature>
<protein>
    <submittedName>
        <fullName evidence="7">Cytochrome c, monohaem protein</fullName>
    </submittedName>
</protein>
<name>A0A7U7JDA9_RALSL</name>
<evidence type="ECO:0000256" key="4">
    <source>
        <dbReference type="PROSITE-ProRule" id="PRU00433"/>
    </source>
</evidence>
<reference evidence="7" key="1">
    <citation type="submission" date="2014-11" db="EMBL/GenBank/DDBJ databases">
        <authorList>
            <person name="Genoscope - CEA"/>
        </authorList>
    </citation>
    <scope>NUCLEOTIDE SEQUENCE</scope>
    <source>
        <strain evidence="7">IPO1609</strain>
    </source>
</reference>
<dbReference type="EMBL" id="LN651281">
    <property type="protein sequence ID" value="CEJ16766.1"/>
    <property type="molecule type" value="Genomic_DNA"/>
</dbReference>
<evidence type="ECO:0000256" key="1">
    <source>
        <dbReference type="ARBA" id="ARBA00022617"/>
    </source>
</evidence>
<keyword evidence="2 4" id="KW-0479">Metal-binding</keyword>
<dbReference type="GO" id="GO:0009055">
    <property type="term" value="F:electron transfer activity"/>
    <property type="evidence" value="ECO:0007669"/>
    <property type="project" value="InterPro"/>
</dbReference>
<dbReference type="GO" id="GO:0046872">
    <property type="term" value="F:metal ion binding"/>
    <property type="evidence" value="ECO:0007669"/>
    <property type="project" value="UniProtKB-KW"/>
</dbReference>
<dbReference type="InterPro" id="IPR009056">
    <property type="entry name" value="Cyt_c-like_dom"/>
</dbReference>
<dbReference type="Gene3D" id="1.10.760.10">
    <property type="entry name" value="Cytochrome c-like domain"/>
    <property type="match status" value="1"/>
</dbReference>
<dbReference type="RefSeq" id="WP_004377316.1">
    <property type="nucleotide sequence ID" value="NZ_LN651281.1"/>
</dbReference>
<evidence type="ECO:0000313" key="8">
    <source>
        <dbReference type="Proteomes" id="UP000053470"/>
    </source>
</evidence>
<dbReference type="InterPro" id="IPR051459">
    <property type="entry name" value="Cytochrome_c-type_DH"/>
</dbReference>
<gene>
    <name evidence="7" type="ORF">RSIPO_03457</name>
</gene>
<organism evidence="7 8">
    <name type="scientific">Ralstonia solanacearum IPO1609</name>
    <dbReference type="NCBI Taxonomy" id="564066"/>
    <lineage>
        <taxon>Bacteria</taxon>
        <taxon>Pseudomonadati</taxon>
        <taxon>Pseudomonadota</taxon>
        <taxon>Betaproteobacteria</taxon>
        <taxon>Burkholderiales</taxon>
        <taxon>Burkholderiaceae</taxon>
        <taxon>Ralstonia</taxon>
        <taxon>Ralstonia solanacearum species complex</taxon>
    </lineage>
</organism>
<dbReference type="PANTHER" id="PTHR35008:SF8">
    <property type="entry name" value="ALCOHOL DEHYDROGENASE CYTOCHROME C SUBUNIT"/>
    <property type="match status" value="1"/>
</dbReference>
<proteinExistence type="predicted"/>
<dbReference type="PROSITE" id="PS51007">
    <property type="entry name" value="CYTC"/>
    <property type="match status" value="1"/>
</dbReference>
<dbReference type="InterPro" id="IPR036909">
    <property type="entry name" value="Cyt_c-like_dom_sf"/>
</dbReference>
<sequence>MEPHHDVDKRHAATAREREHEDPHEGRNPIPPLMLAFAFGLAAWGAWYIATAPIDQPAPLGDRRTIADLTAKAGGADGASIFQARCVACHQATGMGVPGAFPPLAGSEWANGDAPTAASIVLRGVTGPITVKGAQFNGAMPPFAEQLNDAEIAAVLTHVRSQWGNAAPPITADVVAEVRTKTAGMTGPFAGGAALGKPGG</sequence>
<dbReference type="GO" id="GO:0020037">
    <property type="term" value="F:heme binding"/>
    <property type="evidence" value="ECO:0007669"/>
    <property type="project" value="InterPro"/>
</dbReference>
<evidence type="ECO:0000256" key="5">
    <source>
        <dbReference type="SAM" id="MobiDB-lite"/>
    </source>
</evidence>
<dbReference type="Proteomes" id="UP000053470">
    <property type="component" value="Unassembled WGS sequence"/>
</dbReference>
<keyword evidence="8" id="KW-1185">Reference proteome</keyword>
<dbReference type="AlphaFoldDB" id="A0A7U7JDA9"/>
<keyword evidence="3 4" id="KW-0408">Iron</keyword>
<evidence type="ECO:0000256" key="3">
    <source>
        <dbReference type="ARBA" id="ARBA00023004"/>
    </source>
</evidence>
<evidence type="ECO:0000259" key="6">
    <source>
        <dbReference type="PROSITE" id="PS51007"/>
    </source>
</evidence>
<dbReference type="SUPFAM" id="SSF46626">
    <property type="entry name" value="Cytochrome c"/>
    <property type="match status" value="1"/>
</dbReference>
<keyword evidence="1 4" id="KW-0349">Heme</keyword>
<feature type="region of interest" description="Disordered" evidence="5">
    <location>
        <begin position="1"/>
        <end position="29"/>
    </location>
</feature>
<feature type="compositionally biased region" description="Basic and acidic residues" evidence="5">
    <location>
        <begin position="1"/>
        <end position="27"/>
    </location>
</feature>
<evidence type="ECO:0000256" key="2">
    <source>
        <dbReference type="ARBA" id="ARBA00022723"/>
    </source>
</evidence>
<dbReference type="Pfam" id="PF00034">
    <property type="entry name" value="Cytochrom_C"/>
    <property type="match status" value="1"/>
</dbReference>
<evidence type="ECO:0000313" key="7">
    <source>
        <dbReference type="EMBL" id="CEJ16766.1"/>
    </source>
</evidence>
<accession>A0A7U7JDA9</accession>
<dbReference type="PANTHER" id="PTHR35008">
    <property type="entry name" value="BLL4482 PROTEIN-RELATED"/>
    <property type="match status" value="1"/>
</dbReference>
<reference evidence="7" key="2">
    <citation type="submission" date="2022-04" db="EMBL/GenBank/DDBJ databases">
        <title>Genomic draft of R. solanacearum strain IPO1609, a phylotype IIB1/biovar 2/race 3 strain isolated from potato in Europe.</title>
        <authorList>
            <person name="Boucher C."/>
            <person name="Carrere S."/>
            <person name="Dossat C."/>
            <person name="Elbaz M."/>
            <person name="Genin S."/>
            <person name="Gouzy J."/>
            <person name="Prior P."/>
            <person name="Segurens B."/>
            <person name="Wincker P."/>
        </authorList>
    </citation>
    <scope>NUCLEOTIDE SEQUENCE</scope>
    <source>
        <strain evidence="7">IPO1609</strain>
    </source>
</reference>